<keyword evidence="2" id="KW-1185">Reference proteome</keyword>
<reference evidence="1" key="1">
    <citation type="submission" date="2020-10" db="EMBL/GenBank/DDBJ databases">
        <authorList>
            <person name="Kikuchi T."/>
        </authorList>
    </citation>
    <scope>NUCLEOTIDE SEQUENCE</scope>
    <source>
        <strain evidence="1">NKZ352</strain>
    </source>
</reference>
<sequence length="142" mass="16267">MVKDRFQSGLAFLSFGVRDRGDLHTADLRTDPVMLCLINGMAFCYDTEVIEVITAKNEEYAFLLTGVFPQPAPGQAILTSEDAMITVTYRSLIKLLFEHQAEPRETPEAKKRVEIIFKLHKIFYQICTMQRLRNVLLSLQLL</sequence>
<dbReference type="EMBL" id="CAJGYM010000090">
    <property type="protein sequence ID" value="CAD6197309.1"/>
    <property type="molecule type" value="Genomic_DNA"/>
</dbReference>
<organism evidence="1 2">
    <name type="scientific">Caenorhabditis auriculariae</name>
    <dbReference type="NCBI Taxonomy" id="2777116"/>
    <lineage>
        <taxon>Eukaryota</taxon>
        <taxon>Metazoa</taxon>
        <taxon>Ecdysozoa</taxon>
        <taxon>Nematoda</taxon>
        <taxon>Chromadorea</taxon>
        <taxon>Rhabditida</taxon>
        <taxon>Rhabditina</taxon>
        <taxon>Rhabditomorpha</taxon>
        <taxon>Rhabditoidea</taxon>
        <taxon>Rhabditidae</taxon>
        <taxon>Peloderinae</taxon>
        <taxon>Caenorhabditis</taxon>
    </lineage>
</organism>
<gene>
    <name evidence="1" type="ORF">CAUJ_LOCUS13218</name>
</gene>
<comment type="caution">
    <text evidence="1">The sequence shown here is derived from an EMBL/GenBank/DDBJ whole genome shotgun (WGS) entry which is preliminary data.</text>
</comment>
<dbReference type="AlphaFoldDB" id="A0A8S1HN64"/>
<evidence type="ECO:0000313" key="1">
    <source>
        <dbReference type="EMBL" id="CAD6197309.1"/>
    </source>
</evidence>
<accession>A0A8S1HN64</accession>
<protein>
    <submittedName>
        <fullName evidence="1">Uncharacterized protein</fullName>
    </submittedName>
</protein>
<name>A0A8S1HN64_9PELO</name>
<dbReference type="Proteomes" id="UP000835052">
    <property type="component" value="Unassembled WGS sequence"/>
</dbReference>
<evidence type="ECO:0000313" key="2">
    <source>
        <dbReference type="Proteomes" id="UP000835052"/>
    </source>
</evidence>
<proteinExistence type="predicted"/>